<keyword evidence="1" id="KW-0449">Lipoprotein</keyword>
<dbReference type="AlphaFoldDB" id="A0A0U0W320"/>
<gene>
    <name evidence="1" type="primary">lppJ_1</name>
    <name evidence="1" type="ORF">BN971_00684</name>
</gene>
<name>A0A0U0W320_MYCBE</name>
<dbReference type="RefSeq" id="WP_211279822.1">
    <property type="nucleotide sequence ID" value="NZ_CSTD01000001.1"/>
</dbReference>
<dbReference type="Proteomes" id="UP000198875">
    <property type="component" value="Unassembled WGS sequence"/>
</dbReference>
<sequence length="206" mass="21937">MTDVPIAKGRIPNRRGRFGDSLRSTPGRALIGAALTLPLLLGGAFVSVERLHSKPSDVLDHPADPVTDQQSKDQVIAPARQIVALTGLRTASAGYLLMSCKNRDDPPYQGAVYLTFGLPAGERADTYFDTIASALGSHGWAEGAPQNDHAFGHVFSRDAVTATVYSDGDAPGVGVVRIYGQCRNLNDHRTDPTGWVDVTGEVTSPR</sequence>
<organism evidence="1 2">
    <name type="scientific">Mycobacterium bohemicum DSM 44277</name>
    <dbReference type="NCBI Taxonomy" id="1236609"/>
    <lineage>
        <taxon>Bacteria</taxon>
        <taxon>Bacillati</taxon>
        <taxon>Actinomycetota</taxon>
        <taxon>Actinomycetes</taxon>
        <taxon>Mycobacteriales</taxon>
        <taxon>Mycobacteriaceae</taxon>
        <taxon>Mycobacterium</taxon>
    </lineage>
</organism>
<protein>
    <submittedName>
        <fullName evidence="1">Lipoprotein LppJ</fullName>
    </submittedName>
</protein>
<evidence type="ECO:0000313" key="1">
    <source>
        <dbReference type="EMBL" id="CPR05997.1"/>
    </source>
</evidence>
<reference evidence="1 2" key="1">
    <citation type="submission" date="2015-03" db="EMBL/GenBank/DDBJ databases">
        <authorList>
            <person name="Murphy D."/>
        </authorList>
    </citation>
    <scope>NUCLEOTIDE SEQUENCE [LARGE SCALE GENOMIC DNA]</scope>
    <source>
        <strain evidence="1 2">DSM 44277</strain>
    </source>
</reference>
<accession>A0A0U0W320</accession>
<proteinExistence type="predicted"/>
<evidence type="ECO:0000313" key="2">
    <source>
        <dbReference type="Proteomes" id="UP000198875"/>
    </source>
</evidence>
<dbReference type="EMBL" id="CSTD01000001">
    <property type="protein sequence ID" value="CPR05997.1"/>
    <property type="molecule type" value="Genomic_DNA"/>
</dbReference>